<organism evidence="10 11">
    <name type="scientific">Macrococcoides canis</name>
    <dbReference type="NCBI Taxonomy" id="1855823"/>
    <lineage>
        <taxon>Bacteria</taxon>
        <taxon>Bacillati</taxon>
        <taxon>Bacillota</taxon>
        <taxon>Bacilli</taxon>
        <taxon>Bacillales</taxon>
        <taxon>Staphylococcaceae</taxon>
        <taxon>Macrococcoides</taxon>
    </lineage>
</organism>
<reference evidence="10 11" key="1">
    <citation type="journal article" date="2017" name="Int. J. Syst. Evol. Microbiol.">
        <title>Macrococcus canis sp. nov., a skin bacterium associated with infections in dogs.</title>
        <authorList>
            <person name="Gobeli Brawand S."/>
            <person name="Cotting K."/>
            <person name="Gomez-Sanz E."/>
            <person name="Collaud A."/>
            <person name="Thomann A."/>
            <person name="Brodard I."/>
            <person name="Rodriguez-Campos S."/>
            <person name="Strauss C."/>
            <person name="Perreten V."/>
        </authorList>
    </citation>
    <scope>NUCLEOTIDE SEQUENCE [LARGE SCALE GENOMIC DNA]</scope>
    <source>
        <strain evidence="10 11">KM45013</strain>
    </source>
</reference>
<keyword evidence="8" id="KW-0050">Antiport</keyword>
<evidence type="ECO:0000256" key="5">
    <source>
        <dbReference type="ARBA" id="ARBA00022692"/>
    </source>
</evidence>
<keyword evidence="6 9" id="KW-1133">Transmembrane helix</keyword>
<feature type="transmembrane region" description="Helical" evidence="9">
    <location>
        <begin position="60"/>
        <end position="82"/>
    </location>
</feature>
<dbReference type="NCBIfam" id="NF009248">
    <property type="entry name" value="PRK12600.1"/>
    <property type="match status" value="1"/>
</dbReference>
<evidence type="ECO:0000256" key="7">
    <source>
        <dbReference type="ARBA" id="ARBA00023136"/>
    </source>
</evidence>
<evidence type="ECO:0000256" key="6">
    <source>
        <dbReference type="ARBA" id="ARBA00022989"/>
    </source>
</evidence>
<dbReference type="PIRSF" id="PIRSF028784">
    <property type="entry name" value="MrpF"/>
    <property type="match status" value="1"/>
</dbReference>
<evidence type="ECO:0000313" key="11">
    <source>
        <dbReference type="Proteomes" id="UP000194154"/>
    </source>
</evidence>
<dbReference type="STRING" id="1855823.MCCS_01060"/>
<dbReference type="GeneID" id="35294263"/>
<evidence type="ECO:0000256" key="1">
    <source>
        <dbReference type="ARBA" id="ARBA00004651"/>
    </source>
</evidence>
<feature type="transmembrane region" description="Helical" evidence="9">
    <location>
        <begin position="34"/>
        <end position="54"/>
    </location>
</feature>
<keyword evidence="3 8" id="KW-0813">Transport</keyword>
<evidence type="ECO:0000256" key="2">
    <source>
        <dbReference type="ARBA" id="ARBA00009212"/>
    </source>
</evidence>
<keyword evidence="4 8" id="KW-1003">Cell membrane</keyword>
<keyword evidence="5 9" id="KW-0812">Transmembrane</keyword>
<keyword evidence="11" id="KW-1185">Reference proteome</keyword>
<dbReference type="AlphaFoldDB" id="A0A1W7A890"/>
<dbReference type="GO" id="GO:0015385">
    <property type="term" value="F:sodium:proton antiporter activity"/>
    <property type="evidence" value="ECO:0007669"/>
    <property type="project" value="TreeGrafter"/>
</dbReference>
<evidence type="ECO:0000256" key="3">
    <source>
        <dbReference type="ARBA" id="ARBA00022448"/>
    </source>
</evidence>
<evidence type="ECO:0000256" key="9">
    <source>
        <dbReference type="SAM" id="Phobius"/>
    </source>
</evidence>
<dbReference type="Pfam" id="PF04066">
    <property type="entry name" value="MrpF_PhaF"/>
    <property type="match status" value="1"/>
</dbReference>
<dbReference type="GO" id="GO:0005886">
    <property type="term" value="C:plasma membrane"/>
    <property type="evidence" value="ECO:0007669"/>
    <property type="project" value="UniProtKB-SubCell"/>
</dbReference>
<comment type="subcellular location">
    <subcellularLocation>
        <location evidence="1 8">Cell membrane</location>
        <topology evidence="1 8">Multi-pass membrane protein</topology>
    </subcellularLocation>
</comment>
<dbReference type="OrthoDB" id="9799958at2"/>
<feature type="transmembrane region" description="Helical" evidence="9">
    <location>
        <begin position="6"/>
        <end position="25"/>
    </location>
</feature>
<dbReference type="RefSeq" id="WP_086041498.1">
    <property type="nucleotide sequence ID" value="NZ_CBCRZA010000011.1"/>
</dbReference>
<dbReference type="EMBL" id="CP021059">
    <property type="protein sequence ID" value="ARQ05778.1"/>
    <property type="molecule type" value="Genomic_DNA"/>
</dbReference>
<evidence type="ECO:0000256" key="4">
    <source>
        <dbReference type="ARBA" id="ARBA00022475"/>
    </source>
</evidence>
<evidence type="ECO:0000313" key="10">
    <source>
        <dbReference type="EMBL" id="ARQ05778.1"/>
    </source>
</evidence>
<evidence type="ECO:0000256" key="8">
    <source>
        <dbReference type="PIRNR" id="PIRNR028784"/>
    </source>
</evidence>
<proteinExistence type="inferred from homology"/>
<sequence>MSIIILKTALIIYTIAIAVVMIRIIKGPSLPDRVIAFDSISAMLMSFVGVLSIVMKTTYFFEAILIIGVVSFISTIATSRFIERGVIFERKR</sequence>
<dbReference type="PANTHER" id="PTHR34702:SF1">
    <property type="entry name" value="NA(+)_H(+) ANTIPORTER SUBUNIT F"/>
    <property type="match status" value="1"/>
</dbReference>
<dbReference type="Proteomes" id="UP000194154">
    <property type="component" value="Chromosome"/>
</dbReference>
<dbReference type="PANTHER" id="PTHR34702">
    <property type="entry name" value="NA(+)/H(+) ANTIPORTER SUBUNIT F1"/>
    <property type="match status" value="1"/>
</dbReference>
<accession>A0A1W7A890</accession>
<keyword evidence="7 8" id="KW-0472">Membrane</keyword>
<comment type="similarity">
    <text evidence="2 8">Belongs to the CPA3 antiporters (TC 2.A.63) subunit F family.</text>
</comment>
<gene>
    <name evidence="10" type="primary">mrpF</name>
    <name evidence="10" type="ORF">MCCS_01060</name>
</gene>
<name>A0A1W7A890_9STAP</name>
<keyword evidence="8" id="KW-0406">Ion transport</keyword>
<dbReference type="InterPro" id="IPR007208">
    <property type="entry name" value="MrpF/PhaF-like"/>
</dbReference>
<protein>
    <submittedName>
        <fullName evidence="10">Na(+)/H(+) antiporter subunit F</fullName>
    </submittedName>
</protein>
<dbReference type="KEGG" id="mcak:MCCS_01060"/>